<gene>
    <name evidence="1" type="ORF">NDU88_003263</name>
</gene>
<organism evidence="1 2">
    <name type="scientific">Pleurodeles waltl</name>
    <name type="common">Iberian ribbed newt</name>
    <dbReference type="NCBI Taxonomy" id="8319"/>
    <lineage>
        <taxon>Eukaryota</taxon>
        <taxon>Metazoa</taxon>
        <taxon>Chordata</taxon>
        <taxon>Craniata</taxon>
        <taxon>Vertebrata</taxon>
        <taxon>Euteleostomi</taxon>
        <taxon>Amphibia</taxon>
        <taxon>Batrachia</taxon>
        <taxon>Caudata</taxon>
        <taxon>Salamandroidea</taxon>
        <taxon>Salamandridae</taxon>
        <taxon>Pleurodelinae</taxon>
        <taxon>Pleurodeles</taxon>
    </lineage>
</organism>
<accession>A0AAV7QCA2</accession>
<dbReference type="EMBL" id="JANPWB010000010">
    <property type="protein sequence ID" value="KAJ1136849.1"/>
    <property type="molecule type" value="Genomic_DNA"/>
</dbReference>
<reference evidence="1" key="1">
    <citation type="journal article" date="2022" name="bioRxiv">
        <title>Sequencing and chromosome-scale assembly of the giantPleurodeles waltlgenome.</title>
        <authorList>
            <person name="Brown T."/>
            <person name="Elewa A."/>
            <person name="Iarovenko S."/>
            <person name="Subramanian E."/>
            <person name="Araus A.J."/>
            <person name="Petzold A."/>
            <person name="Susuki M."/>
            <person name="Suzuki K.-i.T."/>
            <person name="Hayashi T."/>
            <person name="Toyoda A."/>
            <person name="Oliveira C."/>
            <person name="Osipova E."/>
            <person name="Leigh N.D."/>
            <person name="Simon A."/>
            <person name="Yun M.H."/>
        </authorList>
    </citation>
    <scope>NUCLEOTIDE SEQUENCE</scope>
    <source>
        <strain evidence="1">20211129_DDA</strain>
        <tissue evidence="1">Liver</tissue>
    </source>
</reference>
<protein>
    <submittedName>
        <fullName evidence="1">Uncharacterized protein</fullName>
    </submittedName>
</protein>
<proteinExistence type="predicted"/>
<sequence>MKNYRPISLLLVQAKILEKHLNQTLIGYAEKQGFISVFLELLCVEGMCVRVEGVEGSGERQDGCGEEMEVGMLSLYMNLT</sequence>
<evidence type="ECO:0000313" key="1">
    <source>
        <dbReference type="EMBL" id="KAJ1136849.1"/>
    </source>
</evidence>
<evidence type="ECO:0000313" key="2">
    <source>
        <dbReference type="Proteomes" id="UP001066276"/>
    </source>
</evidence>
<dbReference type="Proteomes" id="UP001066276">
    <property type="component" value="Chromosome 6"/>
</dbReference>
<keyword evidence="2" id="KW-1185">Reference proteome</keyword>
<dbReference type="AlphaFoldDB" id="A0AAV7QCA2"/>
<comment type="caution">
    <text evidence="1">The sequence shown here is derived from an EMBL/GenBank/DDBJ whole genome shotgun (WGS) entry which is preliminary data.</text>
</comment>
<name>A0AAV7QCA2_PLEWA</name>